<sequence length="159" mass="17217">MDSIDDPRSSHSMSNGFGSMTAVVARSSFVPASSVYPGISQLRLVCRNNSRKPVTDSLFLMSDSFGSTKIAVQASCSPLASFLALASFVWSEEQASLLDYLVNILFLLEIPPGTGRNHDVAGLVPTPIPPSNEPPIYIPNVMTRTSLDNPDLFRLEIDL</sequence>
<organism evidence="1 2">
    <name type="scientific">Amanita muscaria (strain Koide BX008)</name>
    <dbReference type="NCBI Taxonomy" id="946122"/>
    <lineage>
        <taxon>Eukaryota</taxon>
        <taxon>Fungi</taxon>
        <taxon>Dikarya</taxon>
        <taxon>Basidiomycota</taxon>
        <taxon>Agaricomycotina</taxon>
        <taxon>Agaricomycetes</taxon>
        <taxon>Agaricomycetidae</taxon>
        <taxon>Agaricales</taxon>
        <taxon>Pluteineae</taxon>
        <taxon>Amanitaceae</taxon>
        <taxon>Amanita</taxon>
    </lineage>
</organism>
<dbReference type="InParanoid" id="A0A0C2TA98"/>
<dbReference type="EMBL" id="KN818257">
    <property type="protein sequence ID" value="KIL63604.1"/>
    <property type="molecule type" value="Genomic_DNA"/>
</dbReference>
<name>A0A0C2TA98_AMAMK</name>
<reference evidence="1 2" key="1">
    <citation type="submission" date="2014-04" db="EMBL/GenBank/DDBJ databases">
        <title>Evolutionary Origins and Diversification of the Mycorrhizal Mutualists.</title>
        <authorList>
            <consortium name="DOE Joint Genome Institute"/>
            <consortium name="Mycorrhizal Genomics Consortium"/>
            <person name="Kohler A."/>
            <person name="Kuo A."/>
            <person name="Nagy L.G."/>
            <person name="Floudas D."/>
            <person name="Copeland A."/>
            <person name="Barry K.W."/>
            <person name="Cichocki N."/>
            <person name="Veneault-Fourrey C."/>
            <person name="LaButti K."/>
            <person name="Lindquist E.A."/>
            <person name="Lipzen A."/>
            <person name="Lundell T."/>
            <person name="Morin E."/>
            <person name="Murat C."/>
            <person name="Riley R."/>
            <person name="Ohm R."/>
            <person name="Sun H."/>
            <person name="Tunlid A."/>
            <person name="Henrissat B."/>
            <person name="Grigoriev I.V."/>
            <person name="Hibbett D.S."/>
            <person name="Martin F."/>
        </authorList>
    </citation>
    <scope>NUCLEOTIDE SEQUENCE [LARGE SCALE GENOMIC DNA]</scope>
    <source>
        <strain evidence="1 2">Koide BX008</strain>
    </source>
</reference>
<proteinExistence type="predicted"/>
<keyword evidence="2" id="KW-1185">Reference proteome</keyword>
<protein>
    <submittedName>
        <fullName evidence="1">Uncharacterized protein</fullName>
    </submittedName>
</protein>
<evidence type="ECO:0000313" key="1">
    <source>
        <dbReference type="EMBL" id="KIL63604.1"/>
    </source>
</evidence>
<accession>A0A0C2TA98</accession>
<dbReference type="Proteomes" id="UP000054549">
    <property type="component" value="Unassembled WGS sequence"/>
</dbReference>
<dbReference type="AlphaFoldDB" id="A0A0C2TA98"/>
<gene>
    <name evidence="1" type="ORF">M378DRAFT_12038</name>
</gene>
<evidence type="ECO:0000313" key="2">
    <source>
        <dbReference type="Proteomes" id="UP000054549"/>
    </source>
</evidence>
<dbReference type="HOGENOM" id="CLU_1660266_0_0_1"/>